<dbReference type="AlphaFoldDB" id="A0A8A1LKW0"/>
<accession>A0A8A1LKW0</accession>
<evidence type="ECO:0000313" key="2">
    <source>
        <dbReference type="EMBL" id="QSS53283.1"/>
    </source>
</evidence>
<name>A0A8A1LKW0_AJEC8</name>
<feature type="compositionally biased region" description="Pro residues" evidence="1">
    <location>
        <begin position="56"/>
        <end position="71"/>
    </location>
</feature>
<gene>
    <name evidence="2" type="ORF">I7I53_00488</name>
</gene>
<feature type="region of interest" description="Disordered" evidence="1">
    <location>
        <begin position="1"/>
        <end position="22"/>
    </location>
</feature>
<dbReference type="EMBL" id="CP069104">
    <property type="protein sequence ID" value="QSS53283.1"/>
    <property type="molecule type" value="Genomic_DNA"/>
</dbReference>
<sequence>MTSQRRGPSSHPRADTSLHPQSSAQYLRASCSIGRCPLSTALAEISFHSVYSVQDPPSPLPYPPNPPPSPV</sequence>
<dbReference type="VEuPathDB" id="FungiDB:I7I53_00488"/>
<protein>
    <submittedName>
        <fullName evidence="2">Uncharacterized protein</fullName>
    </submittedName>
</protein>
<organism evidence="2 3">
    <name type="scientific">Ajellomyces capsulatus (strain H88)</name>
    <name type="common">Darling's disease fungus</name>
    <name type="synonym">Histoplasma capsulatum</name>
    <dbReference type="NCBI Taxonomy" id="544711"/>
    <lineage>
        <taxon>Eukaryota</taxon>
        <taxon>Fungi</taxon>
        <taxon>Dikarya</taxon>
        <taxon>Ascomycota</taxon>
        <taxon>Pezizomycotina</taxon>
        <taxon>Eurotiomycetes</taxon>
        <taxon>Eurotiomycetidae</taxon>
        <taxon>Onygenales</taxon>
        <taxon>Ajellomycetaceae</taxon>
        <taxon>Histoplasma</taxon>
    </lineage>
</organism>
<feature type="region of interest" description="Disordered" evidence="1">
    <location>
        <begin position="52"/>
        <end position="71"/>
    </location>
</feature>
<reference evidence="2" key="1">
    <citation type="submission" date="2021-01" db="EMBL/GenBank/DDBJ databases">
        <title>Chromosome-level genome assembly of a human fungal pathogen reveals clustering of transcriptionally co-regulated genes.</title>
        <authorList>
            <person name="Voorhies M."/>
            <person name="Cohen S."/>
            <person name="Shea T.P."/>
            <person name="Petrus S."/>
            <person name="Munoz J.F."/>
            <person name="Poplawski S."/>
            <person name="Goldman W.E."/>
            <person name="Michael T."/>
            <person name="Cuomo C.A."/>
            <person name="Sil A."/>
            <person name="Beyhan S."/>
        </authorList>
    </citation>
    <scope>NUCLEOTIDE SEQUENCE</scope>
    <source>
        <strain evidence="2">H88</strain>
    </source>
</reference>
<evidence type="ECO:0000256" key="1">
    <source>
        <dbReference type="SAM" id="MobiDB-lite"/>
    </source>
</evidence>
<dbReference type="Proteomes" id="UP000663419">
    <property type="component" value="Chromosome 3"/>
</dbReference>
<proteinExistence type="predicted"/>
<evidence type="ECO:0000313" key="3">
    <source>
        <dbReference type="Proteomes" id="UP000663419"/>
    </source>
</evidence>